<proteinExistence type="predicted"/>
<evidence type="ECO:0000259" key="6">
    <source>
        <dbReference type="Pfam" id="PF00425"/>
    </source>
</evidence>
<dbReference type="EC" id="4.1.3.27" evidence="1"/>
<protein>
    <recommendedName>
        <fullName evidence="1">anthranilate synthase</fullName>
        <ecNumber evidence="1">4.1.3.27</ecNumber>
    </recommendedName>
</protein>
<dbReference type="Pfam" id="PF00117">
    <property type="entry name" value="GATase"/>
    <property type="match status" value="1"/>
</dbReference>
<dbReference type="InterPro" id="IPR005801">
    <property type="entry name" value="ADC_synthase"/>
</dbReference>
<dbReference type="RefSeq" id="WP_286345805.1">
    <property type="nucleotide sequence ID" value="NZ_AP027732.1"/>
</dbReference>
<reference evidence="8" key="1">
    <citation type="journal article" date="2019" name="Int. J. Syst. Evol. Microbiol.">
        <title>The Global Catalogue of Microorganisms (GCM) 10K type strain sequencing project: providing services to taxonomists for standard genome sequencing and annotation.</title>
        <authorList>
            <consortium name="The Broad Institute Genomics Platform"/>
            <consortium name="The Broad Institute Genome Sequencing Center for Infectious Disease"/>
            <person name="Wu L."/>
            <person name="Ma J."/>
        </authorList>
    </citation>
    <scope>NUCLEOTIDE SEQUENCE [LARGE SCALE GENOMIC DNA]</scope>
    <source>
        <strain evidence="8">NBRC 108728</strain>
    </source>
</reference>
<dbReference type="SUPFAM" id="SSF52317">
    <property type="entry name" value="Class I glutamine amidotransferase-like"/>
    <property type="match status" value="1"/>
</dbReference>
<dbReference type="Gene3D" id="3.40.50.880">
    <property type="match status" value="1"/>
</dbReference>
<dbReference type="InterPro" id="IPR017926">
    <property type="entry name" value="GATASE"/>
</dbReference>
<keyword evidence="3" id="KW-0456">Lyase</keyword>
<dbReference type="PRINTS" id="PR00099">
    <property type="entry name" value="CPSGATASE"/>
</dbReference>
<organism evidence="7 8">
    <name type="scientific">Frondihabitans sucicola</name>
    <dbReference type="NCBI Taxonomy" id="1268041"/>
    <lineage>
        <taxon>Bacteria</taxon>
        <taxon>Bacillati</taxon>
        <taxon>Actinomycetota</taxon>
        <taxon>Actinomycetes</taxon>
        <taxon>Micrococcales</taxon>
        <taxon>Microbacteriaceae</taxon>
        <taxon>Frondihabitans</taxon>
    </lineage>
</organism>
<dbReference type="InterPro" id="IPR015890">
    <property type="entry name" value="Chorismate_C"/>
</dbReference>
<gene>
    <name evidence="7" type="primary">phzE1</name>
    <name evidence="7" type="ORF">GCM10025867_11420</name>
</gene>
<keyword evidence="2" id="KW-0315">Glutamine amidotransferase</keyword>
<dbReference type="Proteomes" id="UP001321486">
    <property type="component" value="Chromosome"/>
</dbReference>
<dbReference type="CDD" id="cd01743">
    <property type="entry name" value="GATase1_Anthranilate_Synthase"/>
    <property type="match status" value="1"/>
</dbReference>
<accession>A0ABN6XZ05</accession>
<dbReference type="PRINTS" id="PR00096">
    <property type="entry name" value="GATASE"/>
</dbReference>
<dbReference type="Pfam" id="PF00425">
    <property type="entry name" value="Chorismate_bind"/>
    <property type="match status" value="1"/>
</dbReference>
<dbReference type="PANTHER" id="PTHR11236">
    <property type="entry name" value="AMINOBENZOATE/ANTHRANILATE SYNTHASE"/>
    <property type="match status" value="1"/>
</dbReference>
<evidence type="ECO:0000256" key="4">
    <source>
        <dbReference type="ARBA" id="ARBA00047683"/>
    </source>
</evidence>
<evidence type="ECO:0000256" key="2">
    <source>
        <dbReference type="ARBA" id="ARBA00022962"/>
    </source>
</evidence>
<dbReference type="InterPro" id="IPR019999">
    <property type="entry name" value="Anth_synth_I-like"/>
</dbReference>
<feature type="domain" description="Chorismate-utilising enzyme C-terminal" evidence="6">
    <location>
        <begin position="110"/>
        <end position="374"/>
    </location>
</feature>
<dbReference type="PROSITE" id="PS51273">
    <property type="entry name" value="GATASE_TYPE_1"/>
    <property type="match status" value="1"/>
</dbReference>
<dbReference type="InterPro" id="IPR006221">
    <property type="entry name" value="TrpG/PapA_dom"/>
</dbReference>
<evidence type="ECO:0000313" key="7">
    <source>
        <dbReference type="EMBL" id="BDZ48901.1"/>
    </source>
</evidence>
<comment type="catalytic activity">
    <reaction evidence="4">
        <text>chorismate + L-glutamine = anthranilate + pyruvate + L-glutamate + H(+)</text>
        <dbReference type="Rhea" id="RHEA:21732"/>
        <dbReference type="ChEBI" id="CHEBI:15361"/>
        <dbReference type="ChEBI" id="CHEBI:15378"/>
        <dbReference type="ChEBI" id="CHEBI:16567"/>
        <dbReference type="ChEBI" id="CHEBI:29748"/>
        <dbReference type="ChEBI" id="CHEBI:29985"/>
        <dbReference type="ChEBI" id="CHEBI:58359"/>
        <dbReference type="EC" id="4.1.3.27"/>
    </reaction>
</comment>
<evidence type="ECO:0000256" key="1">
    <source>
        <dbReference type="ARBA" id="ARBA00012266"/>
    </source>
</evidence>
<evidence type="ECO:0000313" key="8">
    <source>
        <dbReference type="Proteomes" id="UP001321486"/>
    </source>
</evidence>
<feature type="domain" description="Glutamine amidotransferase" evidence="5">
    <location>
        <begin position="438"/>
        <end position="616"/>
    </location>
</feature>
<dbReference type="PANTHER" id="PTHR11236:SF49">
    <property type="entry name" value="ANTHRANILATE SYNTHASE COMPONENT 1"/>
    <property type="match status" value="1"/>
</dbReference>
<keyword evidence="8" id="KW-1185">Reference proteome</keyword>
<sequence length="627" mass="66730">MRLLDRLTAPDATEPFALLRRGSADHVVVLTGDVVDVTDLASIPLRPEHDVLTLVPFAQIRERGFDAHDDGSPLRCLIVHEREDVPLADVDALRDDSIVATGGRFTTSDAAYEEVVRSVVSDDIGTGAGANFVIRRDFEARAYASGRRAVLAWFANLVRQETGAYWTFAIVTPGINVVGASPEKHVGVVRDPATGSRVASMNPISGTYRHPATGPDAGAFTAFLGDTKETEELFMVVDEEMKMMSQICEKGGRIRGPYLKQMRALTHTEYLLEGETDRHPVDVLRHSLFAPTVTGSPMQNACAVIRRRETTGRGYYAGVLALFESDGRGGHDLDAPILIRTAYIGDDGYVRVPVGATLVRHSDPASEVRETSAKAAGILRAIGAGSREPDTREDVRLADVPGVAELLAARNTRLAPFWLAPQAPALSPEAALAGRRAVVVDAEDDFSAMLAHQLRSFGLAVDVVSWTALSETGTQDPATADLLVAGPGPGDPRDPAAPRLAAMRRLIEARLASGRPLLAVCLSHQLLALALGLDVGPLVSPHQGRAVPLAYDGLSSDVGFYNSFAAFDGPLPSGVASTVEAGSRVVQTLSGPGFASVQGHLESVLSRDGRAILRALVEHALAPVRVS</sequence>
<dbReference type="Gene3D" id="3.60.120.10">
    <property type="entry name" value="Anthranilate synthase"/>
    <property type="match status" value="1"/>
</dbReference>
<evidence type="ECO:0000259" key="5">
    <source>
        <dbReference type="Pfam" id="PF00117"/>
    </source>
</evidence>
<evidence type="ECO:0000256" key="3">
    <source>
        <dbReference type="ARBA" id="ARBA00023239"/>
    </source>
</evidence>
<name>A0ABN6XZ05_9MICO</name>
<dbReference type="SUPFAM" id="SSF56322">
    <property type="entry name" value="ADC synthase"/>
    <property type="match status" value="1"/>
</dbReference>
<dbReference type="EMBL" id="AP027732">
    <property type="protein sequence ID" value="BDZ48901.1"/>
    <property type="molecule type" value="Genomic_DNA"/>
</dbReference>
<dbReference type="InterPro" id="IPR029062">
    <property type="entry name" value="Class_I_gatase-like"/>
</dbReference>